<evidence type="ECO:0000256" key="2">
    <source>
        <dbReference type="ARBA" id="ARBA00023136"/>
    </source>
</evidence>
<gene>
    <name evidence="7" type="ORF">J2W84_004817</name>
</gene>
<dbReference type="PRINTS" id="PR01021">
    <property type="entry name" value="OMPADOMAIN"/>
</dbReference>
<dbReference type="InterPro" id="IPR050330">
    <property type="entry name" value="Bact_OuterMem_StrucFunc"/>
</dbReference>
<sequence length="444" mass="49442">MKTGLYIILLLFQAATASLYAQCGYLAGKITDISGATPLLASLSAKTEQGKLRLGKSDSLGVFNVEMPCHIIELTIECPQFQTQHIPVNIDGKTEGTFFITLAMMPLGKQTSDEPYAQSEQKHFELKDSLKAVSIVRRIEVRDALSDQRLPAEICLYYTQKQKKDCFSLTTDRPRAEIVFTEKDIVAIEVKSGGYQAYNGNLILDKTDQEPRTYIIKLNRQRTILSVNILQAQQGMLCRLWSDGQSDITLNRVNDSHYFADLVPGRDYKFGIAPASSQPELVTAMASVKEGITLKTLRVAERAPERPAPERRPSVVTRVETPAARGITASNKTLYFPKSDYKLPLQSRTYLDSVAVYILENKNKGLRITGHTDNVGNPGLNITLSEYRVRVISRYLIGKGVPEGVIAAVGVGSKFPARPNDSEENRRMNRRVEVQIIDLDPKSN</sequence>
<evidence type="ECO:0000256" key="5">
    <source>
        <dbReference type="SAM" id="SignalP"/>
    </source>
</evidence>
<dbReference type="InterPro" id="IPR036737">
    <property type="entry name" value="OmpA-like_sf"/>
</dbReference>
<keyword evidence="2 4" id="KW-0472">Membrane</keyword>
<dbReference type="SUPFAM" id="SSF103088">
    <property type="entry name" value="OmpA-like"/>
    <property type="match status" value="1"/>
</dbReference>
<organism evidence="7 8">
    <name type="scientific">Dyadobacter fermentans</name>
    <dbReference type="NCBI Taxonomy" id="94254"/>
    <lineage>
        <taxon>Bacteria</taxon>
        <taxon>Pseudomonadati</taxon>
        <taxon>Bacteroidota</taxon>
        <taxon>Cytophagia</taxon>
        <taxon>Cytophagales</taxon>
        <taxon>Spirosomataceae</taxon>
        <taxon>Dyadobacter</taxon>
    </lineage>
</organism>
<dbReference type="PANTHER" id="PTHR30329">
    <property type="entry name" value="STATOR ELEMENT OF FLAGELLAR MOTOR COMPLEX"/>
    <property type="match status" value="1"/>
</dbReference>
<accession>A0ABU1R301</accession>
<dbReference type="CDD" id="cd07185">
    <property type="entry name" value="OmpA_C-like"/>
    <property type="match status" value="1"/>
</dbReference>
<feature type="domain" description="OmpA-like" evidence="6">
    <location>
        <begin position="323"/>
        <end position="440"/>
    </location>
</feature>
<feature type="signal peptide" evidence="5">
    <location>
        <begin position="1"/>
        <end position="21"/>
    </location>
</feature>
<dbReference type="InterPro" id="IPR006664">
    <property type="entry name" value="OMP_bac"/>
</dbReference>
<comment type="caution">
    <text evidence="7">The sequence shown here is derived from an EMBL/GenBank/DDBJ whole genome shotgun (WGS) entry which is preliminary data.</text>
</comment>
<dbReference type="EMBL" id="JAVDTI010000005">
    <property type="protein sequence ID" value="MDR6807763.1"/>
    <property type="molecule type" value="Genomic_DNA"/>
</dbReference>
<dbReference type="InterPro" id="IPR006665">
    <property type="entry name" value="OmpA-like"/>
</dbReference>
<dbReference type="PROSITE" id="PS51123">
    <property type="entry name" value="OMPA_2"/>
    <property type="match status" value="1"/>
</dbReference>
<evidence type="ECO:0000313" key="7">
    <source>
        <dbReference type="EMBL" id="MDR6807763.1"/>
    </source>
</evidence>
<keyword evidence="3" id="KW-0998">Cell outer membrane</keyword>
<feature type="chain" id="PRO_5046706997" evidence="5">
    <location>
        <begin position="22"/>
        <end position="444"/>
    </location>
</feature>
<dbReference type="RefSeq" id="WP_309988385.1">
    <property type="nucleotide sequence ID" value="NZ_JAVDTI010000005.1"/>
</dbReference>
<dbReference type="PANTHER" id="PTHR30329:SF21">
    <property type="entry name" value="LIPOPROTEIN YIAD-RELATED"/>
    <property type="match status" value="1"/>
</dbReference>
<evidence type="ECO:0000256" key="1">
    <source>
        <dbReference type="ARBA" id="ARBA00004442"/>
    </source>
</evidence>
<keyword evidence="8" id="KW-1185">Reference proteome</keyword>
<keyword evidence="5" id="KW-0732">Signal</keyword>
<protein>
    <submittedName>
        <fullName evidence="7">Outer membrane protein OmpA-like peptidoglycan-associated protein</fullName>
    </submittedName>
</protein>
<dbReference type="Proteomes" id="UP001264980">
    <property type="component" value="Unassembled WGS sequence"/>
</dbReference>
<proteinExistence type="predicted"/>
<reference evidence="7 8" key="1">
    <citation type="submission" date="2023-07" db="EMBL/GenBank/DDBJ databases">
        <title>Sorghum-associated microbial communities from plants grown in Nebraska, USA.</title>
        <authorList>
            <person name="Schachtman D."/>
        </authorList>
    </citation>
    <scope>NUCLEOTIDE SEQUENCE [LARGE SCALE GENOMIC DNA]</scope>
    <source>
        <strain evidence="7 8">BE57</strain>
    </source>
</reference>
<dbReference type="Gene3D" id="3.30.1330.60">
    <property type="entry name" value="OmpA-like domain"/>
    <property type="match status" value="1"/>
</dbReference>
<evidence type="ECO:0000259" key="6">
    <source>
        <dbReference type="PROSITE" id="PS51123"/>
    </source>
</evidence>
<name>A0ABU1R301_9BACT</name>
<evidence type="ECO:0000313" key="8">
    <source>
        <dbReference type="Proteomes" id="UP001264980"/>
    </source>
</evidence>
<evidence type="ECO:0000256" key="4">
    <source>
        <dbReference type="PROSITE-ProRule" id="PRU00473"/>
    </source>
</evidence>
<dbReference type="Pfam" id="PF00691">
    <property type="entry name" value="OmpA"/>
    <property type="match status" value="1"/>
</dbReference>
<comment type="subcellular location">
    <subcellularLocation>
        <location evidence="1">Cell outer membrane</location>
    </subcellularLocation>
</comment>
<evidence type="ECO:0000256" key="3">
    <source>
        <dbReference type="ARBA" id="ARBA00023237"/>
    </source>
</evidence>